<keyword evidence="2" id="KW-1185">Reference proteome</keyword>
<sequence>MQGLDCSCPTCSHIFELRIKFLFRNQHASASLDIFKALYKQLKGCKGIMGGSPKIAHMDEPNSSNFLMVLKNLILYPDMRPGQNSKSARVGVSSKKADLVNQNNNPQFARKMLYGC</sequence>
<gene>
    <name evidence="1" type="ORF">CMV_000254</name>
</gene>
<dbReference type="Proteomes" id="UP000737018">
    <property type="component" value="Unassembled WGS sequence"/>
</dbReference>
<proteinExistence type="predicted"/>
<dbReference type="EMBL" id="JRKL02000012">
    <property type="protein sequence ID" value="KAF3976574.1"/>
    <property type="molecule type" value="Genomic_DNA"/>
</dbReference>
<protein>
    <submittedName>
        <fullName evidence="1">Uncharacterized protein</fullName>
    </submittedName>
</protein>
<organism evidence="1 2">
    <name type="scientific">Castanea mollissima</name>
    <name type="common">Chinese chestnut</name>
    <dbReference type="NCBI Taxonomy" id="60419"/>
    <lineage>
        <taxon>Eukaryota</taxon>
        <taxon>Viridiplantae</taxon>
        <taxon>Streptophyta</taxon>
        <taxon>Embryophyta</taxon>
        <taxon>Tracheophyta</taxon>
        <taxon>Spermatophyta</taxon>
        <taxon>Magnoliopsida</taxon>
        <taxon>eudicotyledons</taxon>
        <taxon>Gunneridae</taxon>
        <taxon>Pentapetalae</taxon>
        <taxon>rosids</taxon>
        <taxon>fabids</taxon>
        <taxon>Fagales</taxon>
        <taxon>Fagaceae</taxon>
        <taxon>Castanea</taxon>
    </lineage>
</organism>
<reference evidence="1" key="1">
    <citation type="submission" date="2020-03" db="EMBL/GenBank/DDBJ databases">
        <title>Castanea mollissima Vanexum genome sequencing.</title>
        <authorList>
            <person name="Staton M."/>
        </authorList>
    </citation>
    <scope>NUCLEOTIDE SEQUENCE</scope>
    <source>
        <tissue evidence="1">Leaf</tissue>
    </source>
</reference>
<name>A0A8J4W589_9ROSI</name>
<dbReference type="AlphaFoldDB" id="A0A8J4W589"/>
<comment type="caution">
    <text evidence="1">The sequence shown here is derived from an EMBL/GenBank/DDBJ whole genome shotgun (WGS) entry which is preliminary data.</text>
</comment>
<dbReference type="OrthoDB" id="10608515at2759"/>
<evidence type="ECO:0000313" key="2">
    <source>
        <dbReference type="Proteomes" id="UP000737018"/>
    </source>
</evidence>
<evidence type="ECO:0000313" key="1">
    <source>
        <dbReference type="EMBL" id="KAF3976574.1"/>
    </source>
</evidence>
<accession>A0A8J4W589</accession>